<reference evidence="6" key="1">
    <citation type="submission" date="2025-08" db="UniProtKB">
        <authorList>
            <consortium name="Ensembl"/>
        </authorList>
    </citation>
    <scope>IDENTIFICATION</scope>
</reference>
<dbReference type="InterPro" id="IPR038269">
    <property type="entry name" value="SCAN_sf"/>
</dbReference>
<dbReference type="Pfam" id="PF00098">
    <property type="entry name" value="zf-CCHC"/>
    <property type="match status" value="1"/>
</dbReference>
<dbReference type="SUPFAM" id="SSF57756">
    <property type="entry name" value="Retrovirus zinc finger-like domains"/>
    <property type="match status" value="1"/>
</dbReference>
<evidence type="ECO:0000256" key="2">
    <source>
        <dbReference type="PROSITE-ProRule" id="PRU00047"/>
    </source>
</evidence>
<organism evidence="6 7">
    <name type="scientific">Leptobrachium leishanense</name>
    <name type="common">Leishan spiny toad</name>
    <dbReference type="NCBI Taxonomy" id="445787"/>
    <lineage>
        <taxon>Eukaryota</taxon>
        <taxon>Metazoa</taxon>
        <taxon>Chordata</taxon>
        <taxon>Craniata</taxon>
        <taxon>Vertebrata</taxon>
        <taxon>Euteleostomi</taxon>
        <taxon>Amphibia</taxon>
        <taxon>Batrachia</taxon>
        <taxon>Anura</taxon>
        <taxon>Pelobatoidea</taxon>
        <taxon>Megophryidae</taxon>
        <taxon>Leptobrachium</taxon>
    </lineage>
</organism>
<dbReference type="GeneTree" id="ENSGT01050000244855"/>
<dbReference type="InterPro" id="IPR001878">
    <property type="entry name" value="Znf_CCHC"/>
</dbReference>
<dbReference type="InterPro" id="IPR036397">
    <property type="entry name" value="RNaseH_sf"/>
</dbReference>
<dbReference type="Proteomes" id="UP000694569">
    <property type="component" value="Unplaced"/>
</dbReference>
<protein>
    <recommendedName>
        <fullName evidence="1">Gypsy retrotransposon integrase-like protein 1</fullName>
    </recommendedName>
</protein>
<keyword evidence="2" id="KW-0479">Metal-binding</keyword>
<dbReference type="Pfam" id="PF17921">
    <property type="entry name" value="Integrase_H2C2"/>
    <property type="match status" value="1"/>
</dbReference>
<feature type="domain" description="CCHC-type" evidence="4">
    <location>
        <begin position="321"/>
        <end position="334"/>
    </location>
</feature>
<dbReference type="Gene3D" id="4.10.60.10">
    <property type="entry name" value="Zinc finger, CCHC-type"/>
    <property type="match status" value="1"/>
</dbReference>
<dbReference type="SUPFAM" id="SSF50630">
    <property type="entry name" value="Acid proteases"/>
    <property type="match status" value="1"/>
</dbReference>
<keyword evidence="7" id="KW-1185">Reference proteome</keyword>
<dbReference type="Gene3D" id="1.10.4020.10">
    <property type="entry name" value="DNA breaking-rejoining enzymes"/>
    <property type="match status" value="1"/>
</dbReference>
<proteinExistence type="predicted"/>
<dbReference type="SUPFAM" id="SSF53098">
    <property type="entry name" value="Ribonuclease H-like"/>
    <property type="match status" value="1"/>
</dbReference>
<dbReference type="GO" id="GO:0003676">
    <property type="term" value="F:nucleic acid binding"/>
    <property type="evidence" value="ECO:0007669"/>
    <property type="project" value="InterPro"/>
</dbReference>
<dbReference type="PANTHER" id="PTHR46888:SF15">
    <property type="entry name" value="ZINC FINGER AND SCAN DOMAIN-CONTAINING PROTEIN 12-LIKE"/>
    <property type="match status" value="1"/>
</dbReference>
<dbReference type="SMART" id="SM00343">
    <property type="entry name" value="ZnF_C2HC"/>
    <property type="match status" value="1"/>
</dbReference>
<evidence type="ECO:0000259" key="4">
    <source>
        <dbReference type="PROSITE" id="PS50158"/>
    </source>
</evidence>
<dbReference type="Gene3D" id="2.40.70.10">
    <property type="entry name" value="Acid Proteases"/>
    <property type="match status" value="1"/>
</dbReference>
<dbReference type="Pfam" id="PF02023">
    <property type="entry name" value="SCAN"/>
    <property type="match status" value="1"/>
</dbReference>
<dbReference type="PROSITE" id="PS50804">
    <property type="entry name" value="SCAN_BOX"/>
    <property type="match status" value="1"/>
</dbReference>
<dbReference type="GO" id="GO:0008270">
    <property type="term" value="F:zinc ion binding"/>
    <property type="evidence" value="ECO:0007669"/>
    <property type="project" value="UniProtKB-KW"/>
</dbReference>
<dbReference type="InterPro" id="IPR003309">
    <property type="entry name" value="SCAN_dom"/>
</dbReference>
<dbReference type="Gene3D" id="1.10.340.70">
    <property type="match status" value="1"/>
</dbReference>
<dbReference type="InterPro" id="IPR041588">
    <property type="entry name" value="Integrase_H2C2"/>
</dbReference>
<reference evidence="6" key="2">
    <citation type="submission" date="2025-09" db="UniProtKB">
        <authorList>
            <consortium name="Ensembl"/>
        </authorList>
    </citation>
    <scope>IDENTIFICATION</scope>
</reference>
<feature type="compositionally biased region" description="Polar residues" evidence="3">
    <location>
        <begin position="285"/>
        <end position="301"/>
    </location>
</feature>
<dbReference type="InterPro" id="IPR021109">
    <property type="entry name" value="Peptidase_aspartic_dom_sf"/>
</dbReference>
<dbReference type="AlphaFoldDB" id="A0A8C5LMP9"/>
<accession>A0A8C5LMP9</accession>
<evidence type="ECO:0000259" key="5">
    <source>
        <dbReference type="PROSITE" id="PS50804"/>
    </source>
</evidence>
<keyword evidence="2" id="KW-0862">Zinc</keyword>
<dbReference type="Gene3D" id="3.30.420.10">
    <property type="entry name" value="Ribonuclease H-like superfamily/Ribonuclease H"/>
    <property type="match status" value="1"/>
</dbReference>
<feature type="domain" description="SCAN box" evidence="5">
    <location>
        <begin position="163"/>
        <end position="241"/>
    </location>
</feature>
<dbReference type="FunFam" id="1.10.340.70:FF:000001">
    <property type="entry name" value="Retrovirus-related Pol polyprotein from transposon gypsy-like Protein"/>
    <property type="match status" value="1"/>
</dbReference>
<sequence>MDSDKLLKWMMEQQQQQQRQQQEFQLQLLQQMQSIQKQQHAQQQQLQTETQQQQQEFQVALIQQLLEYTREQGATDGSSKESFSHALTKMGPEDDPEAYLTAFERLATLAQWKKGTWVIRLAPFLTGEAQAAYQCLGEAEAGDYDILKSAILNRLGLSDECYRNKFRNKTFVLGTPPRAFAQQLKDLAYKWLKPATRPVSEIMDLLILEQYIKQLPKGLSQWVSRHKRSSLDYAVQISEEFLQAEDTHGYQVAQKQSKREKWETLGKQPSVLNAPLSGREKVSKENSTLASPWSKTSTERPSGNKVRALSNDQVQERQLVCFKCGESGHIAKFCSSVDSMECDYVGQCYAVNSEVNDLEAFVVPAWVNGIEVRALVDSGCRRTLVQQDLVNFSFLDSQEPVLIMCIHGDVKSYPSAKINLQIDGYASQIVTGVAEKLPYPVVVGKDWERFGRVLKVQVKDVELRKEEECSADIGRLFPFKDPDLFSTRARVHKSKTQRKLEKREWADIQEVEHKCPVQQVIAGEDMGQQAGDPGDPIPELGTSPRDVRKAQKNDPTLSGAYDSLAVANGHVLDALKHSQFPHFMLRDELLYRVCKHPNTGDLCEQILVSKGYRRQLLQLSHSIPLAGHLGREKTLARLLYRFFWPGVYKEVENFCKSCPECQLVAPKGQVKAPLIPIPLVELPFERIGVDLVGPLEKTAAGNHHILVIVDYATRYPEAIPLRNTSASTIANELIKLFKSGYS</sequence>
<evidence type="ECO:0000256" key="1">
    <source>
        <dbReference type="ARBA" id="ARBA00039658"/>
    </source>
</evidence>
<dbReference type="SUPFAM" id="SSF47353">
    <property type="entry name" value="Retrovirus capsid dimerization domain-like"/>
    <property type="match status" value="1"/>
</dbReference>
<dbReference type="PANTHER" id="PTHR46888">
    <property type="entry name" value="ZINC KNUCKLE DOMAINCONTAINING PROTEIN-RELATED"/>
    <property type="match status" value="1"/>
</dbReference>
<feature type="region of interest" description="Disordered" evidence="3">
    <location>
        <begin position="526"/>
        <end position="554"/>
    </location>
</feature>
<dbReference type="PROSITE" id="PS50158">
    <property type="entry name" value="ZF_CCHC"/>
    <property type="match status" value="1"/>
</dbReference>
<dbReference type="OrthoDB" id="6761011at2759"/>
<dbReference type="SMART" id="SM00431">
    <property type="entry name" value="SCAN"/>
    <property type="match status" value="1"/>
</dbReference>
<dbReference type="InterPro" id="IPR012337">
    <property type="entry name" value="RNaseH-like_sf"/>
</dbReference>
<keyword evidence="2" id="KW-0863">Zinc-finger</keyword>
<name>A0A8C5LMP9_9ANUR</name>
<dbReference type="Ensembl" id="ENSLLET00000000471.1">
    <property type="protein sequence ID" value="ENSLLEP00000000449.1"/>
    <property type="gene ID" value="ENSLLEG00000000306.1"/>
</dbReference>
<evidence type="ECO:0000256" key="3">
    <source>
        <dbReference type="SAM" id="MobiDB-lite"/>
    </source>
</evidence>
<feature type="region of interest" description="Disordered" evidence="3">
    <location>
        <begin position="270"/>
        <end position="306"/>
    </location>
</feature>
<dbReference type="InterPro" id="IPR036875">
    <property type="entry name" value="Znf_CCHC_sf"/>
</dbReference>
<evidence type="ECO:0000313" key="6">
    <source>
        <dbReference type="Ensembl" id="ENSLLEP00000000449.1"/>
    </source>
</evidence>
<evidence type="ECO:0000313" key="7">
    <source>
        <dbReference type="Proteomes" id="UP000694569"/>
    </source>
</evidence>